<dbReference type="Proteomes" id="UP001583186">
    <property type="component" value="Unassembled WGS sequence"/>
</dbReference>
<dbReference type="PIRSF" id="PIRSF000521">
    <property type="entry name" value="Transaminase_4ab_Lys_Orn"/>
    <property type="match status" value="1"/>
</dbReference>
<comment type="pathway">
    <text evidence="3">Amino-acid biosynthesis; L-arginine biosynthesis; N(2)-acetyl-L-ornithine from L-glutamate: step 4/4.</text>
</comment>
<comment type="subcellular location">
    <subcellularLocation>
        <location evidence="2">Mitochondrion</location>
    </subcellularLocation>
</comment>
<dbReference type="PANTHER" id="PTHR11986">
    <property type="entry name" value="AMINOTRANSFERASE CLASS III"/>
    <property type="match status" value="1"/>
</dbReference>
<organism evidence="11 12">
    <name type="scientific">Sporothrix stenoceras</name>
    <dbReference type="NCBI Taxonomy" id="5173"/>
    <lineage>
        <taxon>Eukaryota</taxon>
        <taxon>Fungi</taxon>
        <taxon>Dikarya</taxon>
        <taxon>Ascomycota</taxon>
        <taxon>Pezizomycotina</taxon>
        <taxon>Sordariomycetes</taxon>
        <taxon>Sordariomycetidae</taxon>
        <taxon>Ophiostomatales</taxon>
        <taxon>Ophiostomataceae</taxon>
        <taxon>Sporothrix</taxon>
    </lineage>
</organism>
<evidence type="ECO:0000256" key="7">
    <source>
        <dbReference type="ARBA" id="ARBA00022605"/>
    </source>
</evidence>
<sequence length="480" mass="50754">MVWRTQAVNAAKAARSAVTSAAVGRSAARMVARPAARTISTTPSWKMSAAPTQTAVLEREDVVEGLYSPEVVAQSDPYMVATYSRPAPVFERGAGSYLWDLEGKKYLDLTAGIAVNGLGHCDPEITRVIADQAGTLMHASNLYHNIWTGTLSKQLVEETTKSGGFAHDPIKAVFIANSGSEANEAAIKFARKVGKVRDPSGNQTEVVSFSGAFHGRTMGSLSATHNPKYQKPFSPMVPGFRCGTFNDADPAVLEALVTPKTCAVIVEPIQGEGGVNVGTEEFMVALARRCREVGAVLIHDEIQCGLARTGGTLWAHAHLPKEAHPDIVTTAKALGNGFPIGATLVSGAVADAIKLGDHGTTFGGNPLASRVAYHVLARLADPALQSDVVAKGAVFVRGLQQLREKYPEIITEIRGRGLILGAQLTVDPNPIIAAARELGLLVISCGTNTLRFVPPLNISEAEIQEGLGLLDQAIADSQKK</sequence>
<dbReference type="InterPro" id="IPR004636">
    <property type="entry name" value="AcOrn/SuccOrn_fam"/>
</dbReference>
<evidence type="ECO:0000256" key="3">
    <source>
        <dbReference type="ARBA" id="ARBA00005024"/>
    </source>
</evidence>
<name>A0ABR3ZF96_9PEZI</name>
<keyword evidence="8 11" id="KW-0808">Transferase</keyword>
<evidence type="ECO:0000256" key="9">
    <source>
        <dbReference type="ARBA" id="ARBA00022898"/>
    </source>
</evidence>
<evidence type="ECO:0000256" key="8">
    <source>
        <dbReference type="ARBA" id="ARBA00022679"/>
    </source>
</evidence>
<dbReference type="InterPro" id="IPR050103">
    <property type="entry name" value="Class-III_PLP-dep_AT"/>
</dbReference>
<gene>
    <name evidence="11" type="primary">ARG8</name>
    <name evidence="11" type="ORF">Sste5346_003333</name>
</gene>
<evidence type="ECO:0000256" key="10">
    <source>
        <dbReference type="RuleBase" id="RU003560"/>
    </source>
</evidence>
<dbReference type="GO" id="GO:0003992">
    <property type="term" value="F:N2-acetyl-L-ornithine:2-oxoglutarate 5-aminotransferase activity"/>
    <property type="evidence" value="ECO:0007669"/>
    <property type="project" value="UniProtKB-EC"/>
</dbReference>
<dbReference type="PANTHER" id="PTHR11986:SF79">
    <property type="entry name" value="ACETYLORNITHINE AMINOTRANSFERASE, MITOCHONDRIAL"/>
    <property type="match status" value="1"/>
</dbReference>
<dbReference type="HAMAP" id="MF_01107">
    <property type="entry name" value="ArgD_aminotrans_3"/>
    <property type="match status" value="1"/>
</dbReference>
<keyword evidence="6 11" id="KW-0032">Aminotransferase</keyword>
<comment type="similarity">
    <text evidence="4 10">Belongs to the class-III pyridoxal-phosphate-dependent aminotransferase family.</text>
</comment>
<dbReference type="InterPro" id="IPR005814">
    <property type="entry name" value="Aminotrans_3"/>
</dbReference>
<dbReference type="Pfam" id="PF00202">
    <property type="entry name" value="Aminotran_3"/>
    <property type="match status" value="1"/>
</dbReference>
<proteinExistence type="inferred from homology"/>
<dbReference type="InterPro" id="IPR015421">
    <property type="entry name" value="PyrdxlP-dep_Trfase_major"/>
</dbReference>
<dbReference type="EC" id="2.6.1.11" evidence="5"/>
<keyword evidence="12" id="KW-1185">Reference proteome</keyword>
<evidence type="ECO:0000256" key="4">
    <source>
        <dbReference type="ARBA" id="ARBA00008954"/>
    </source>
</evidence>
<protein>
    <recommendedName>
        <fullName evidence="5">acetylornithine transaminase</fullName>
        <ecNumber evidence="5">2.6.1.11</ecNumber>
    </recommendedName>
</protein>
<evidence type="ECO:0000313" key="12">
    <source>
        <dbReference type="Proteomes" id="UP001583186"/>
    </source>
</evidence>
<evidence type="ECO:0000256" key="6">
    <source>
        <dbReference type="ARBA" id="ARBA00022576"/>
    </source>
</evidence>
<evidence type="ECO:0000256" key="2">
    <source>
        <dbReference type="ARBA" id="ARBA00004173"/>
    </source>
</evidence>
<dbReference type="NCBIfam" id="NF002325">
    <property type="entry name" value="PRK01278.1"/>
    <property type="match status" value="1"/>
</dbReference>
<accession>A0ABR3ZF96</accession>
<dbReference type="SUPFAM" id="SSF53383">
    <property type="entry name" value="PLP-dependent transferases"/>
    <property type="match status" value="1"/>
</dbReference>
<dbReference type="EMBL" id="JAWCUI010000014">
    <property type="protein sequence ID" value="KAL1898922.1"/>
    <property type="molecule type" value="Genomic_DNA"/>
</dbReference>
<dbReference type="Gene3D" id="3.90.1150.10">
    <property type="entry name" value="Aspartate Aminotransferase, domain 1"/>
    <property type="match status" value="1"/>
</dbReference>
<evidence type="ECO:0000256" key="5">
    <source>
        <dbReference type="ARBA" id="ARBA00012919"/>
    </source>
</evidence>
<dbReference type="NCBIfam" id="TIGR00707">
    <property type="entry name" value="argD"/>
    <property type="match status" value="1"/>
</dbReference>
<dbReference type="PROSITE" id="PS00600">
    <property type="entry name" value="AA_TRANSFER_CLASS_3"/>
    <property type="match status" value="1"/>
</dbReference>
<dbReference type="Gene3D" id="3.40.640.10">
    <property type="entry name" value="Type I PLP-dependent aspartate aminotransferase-like (Major domain)"/>
    <property type="match status" value="1"/>
</dbReference>
<evidence type="ECO:0000256" key="1">
    <source>
        <dbReference type="ARBA" id="ARBA00001933"/>
    </source>
</evidence>
<evidence type="ECO:0000313" key="11">
    <source>
        <dbReference type="EMBL" id="KAL1898922.1"/>
    </source>
</evidence>
<dbReference type="InterPro" id="IPR049704">
    <property type="entry name" value="Aminotrans_3_PPA_site"/>
</dbReference>
<keyword evidence="9 10" id="KW-0663">Pyridoxal phosphate</keyword>
<dbReference type="InterPro" id="IPR015424">
    <property type="entry name" value="PyrdxlP-dep_Trfase"/>
</dbReference>
<keyword evidence="7" id="KW-0028">Amino-acid biosynthesis</keyword>
<comment type="caution">
    <text evidence="11">The sequence shown here is derived from an EMBL/GenBank/DDBJ whole genome shotgun (WGS) entry which is preliminary data.</text>
</comment>
<comment type="cofactor">
    <cofactor evidence="1">
        <name>pyridoxal 5'-phosphate</name>
        <dbReference type="ChEBI" id="CHEBI:597326"/>
    </cofactor>
</comment>
<dbReference type="CDD" id="cd00610">
    <property type="entry name" value="OAT_like"/>
    <property type="match status" value="1"/>
</dbReference>
<dbReference type="InterPro" id="IPR015422">
    <property type="entry name" value="PyrdxlP-dep_Trfase_small"/>
</dbReference>
<reference evidence="11 12" key="1">
    <citation type="journal article" date="2024" name="IMA Fungus">
        <title>IMA Genome - F19 : A genome assembly and annotation guide to empower mycologists, including annotated draft genome sequences of Ceratocystis pirilliformis, Diaporthe australafricana, Fusarium ophioides, Paecilomyces lecythidis, and Sporothrix stenoceras.</title>
        <authorList>
            <person name="Aylward J."/>
            <person name="Wilson A.M."/>
            <person name="Visagie C.M."/>
            <person name="Spraker J."/>
            <person name="Barnes I."/>
            <person name="Buitendag C."/>
            <person name="Ceriani C."/>
            <person name="Del Mar Angel L."/>
            <person name="du Plessis D."/>
            <person name="Fuchs T."/>
            <person name="Gasser K."/>
            <person name="Kramer D."/>
            <person name="Li W."/>
            <person name="Munsamy K."/>
            <person name="Piso A."/>
            <person name="Price J.L."/>
            <person name="Sonnekus B."/>
            <person name="Thomas C."/>
            <person name="van der Nest A."/>
            <person name="van Dijk A."/>
            <person name="van Heerden A."/>
            <person name="van Vuuren N."/>
            <person name="Yilmaz N."/>
            <person name="Duong T.A."/>
            <person name="van der Merwe N.A."/>
            <person name="Wingfield M.J."/>
            <person name="Wingfield B.D."/>
        </authorList>
    </citation>
    <scope>NUCLEOTIDE SEQUENCE [LARGE SCALE GENOMIC DNA]</scope>
    <source>
        <strain evidence="11 12">CMW 5346</strain>
    </source>
</reference>